<evidence type="ECO:0000313" key="4">
    <source>
        <dbReference type="Proteomes" id="UP000471633"/>
    </source>
</evidence>
<feature type="region of interest" description="Disordered" evidence="1">
    <location>
        <begin position="99"/>
        <end position="122"/>
    </location>
</feature>
<accession>A0A094ZLB2</accession>
<feature type="region of interest" description="Disordered" evidence="1">
    <location>
        <begin position="223"/>
        <end position="266"/>
    </location>
</feature>
<evidence type="ECO:0000256" key="1">
    <source>
        <dbReference type="SAM" id="MobiDB-lite"/>
    </source>
</evidence>
<reference evidence="2" key="4">
    <citation type="journal article" date="2022" name="PLoS Pathog.">
        <title>Chromosome-level genome of Schistosoma haematobium underpins genome-wide explorations of molecular variation.</title>
        <authorList>
            <person name="Stroehlein A.J."/>
            <person name="Korhonen P.K."/>
            <person name="Lee V.V."/>
            <person name="Ralph S.A."/>
            <person name="Mentink-Kane M."/>
            <person name="You H."/>
            <person name="McManus D.P."/>
            <person name="Tchuente L.T."/>
            <person name="Stothard J.R."/>
            <person name="Kaur P."/>
            <person name="Dudchenko O."/>
            <person name="Aiden E.L."/>
            <person name="Yang B."/>
            <person name="Yang H."/>
            <person name="Emery A.M."/>
            <person name="Webster B.L."/>
            <person name="Brindley P.J."/>
            <person name="Rollinson D."/>
            <person name="Chang B.C.H."/>
            <person name="Gasser R.B."/>
            <person name="Young N.D."/>
        </authorList>
    </citation>
    <scope>NUCLEOTIDE SEQUENCE</scope>
</reference>
<dbReference type="EMBL" id="KL250690">
    <property type="protein sequence ID" value="KGB35480.1"/>
    <property type="molecule type" value="Genomic_DNA"/>
</dbReference>
<name>A0A094ZLB2_SCHHA</name>
<dbReference type="OrthoDB" id="2018023at2759"/>
<feature type="compositionally biased region" description="Low complexity" evidence="1">
    <location>
        <begin position="245"/>
        <end position="258"/>
    </location>
</feature>
<organism evidence="3">
    <name type="scientific">Schistosoma haematobium</name>
    <name type="common">Blood fluke</name>
    <dbReference type="NCBI Taxonomy" id="6185"/>
    <lineage>
        <taxon>Eukaryota</taxon>
        <taxon>Metazoa</taxon>
        <taxon>Spiralia</taxon>
        <taxon>Lophotrochozoa</taxon>
        <taxon>Platyhelminthes</taxon>
        <taxon>Trematoda</taxon>
        <taxon>Digenea</taxon>
        <taxon>Strigeidida</taxon>
        <taxon>Schistosomatoidea</taxon>
        <taxon>Schistosomatidae</taxon>
        <taxon>Schistosoma</taxon>
    </lineage>
</organism>
<dbReference type="KEGG" id="shx:MS3_00002100"/>
<keyword evidence="4" id="KW-1185">Reference proteome</keyword>
<dbReference type="RefSeq" id="XP_012795245.1">
    <property type="nucleotide sequence ID" value="XM_012939791.3"/>
</dbReference>
<sequence>MDKKSRSNFDTWSSRMVVGVEFRCKVKVPTITNLPTLNEISSSAFEYDFLHEKQVIADYDEYFNAKKNLDETLSTSVYGIPPDQSNPLQESNKKGIELPRSFHFSDPQSRSSNNSCPASVIGTPPPAASHLVSGKILEPSIIDSGASSQLCKSEQMKVSDNNPECSSSELIHMKPGSSTSSTICTYLKDFDIQPDDPFTMTELKTINELEELKEILMHDSISSSCQPQPYHSTTKDIISNHSEGSSVTNSSNTHSVNSEKLSYPPFPSSKNKHETCKFPEAANSFQNNFCFVSNHISDHQVQTRAQDVAISNGFHNSSGFGNAPTKFTNLSKPFVNSCVPYSIKSIAFTNQPQAFGSIVEQNGLINTEKCQDMFKISTTGIRTPDPHHSQIKLLESLLSWATNCGFSHSHTRRLLELGLQKRAFTCQNLEQNKLILLNLLHTFNSLLTTFSTNQNSQKLSEQSALLITVTHPNNLFKAQQLARLVIYLEQRGFSQDMIYRYIQNPHSMENEEVAKFLNDLTTPASTVYQVSPMNFPSSKSLSMKYPEK</sequence>
<dbReference type="AlphaFoldDB" id="A0A094ZLB2"/>
<dbReference type="CTD" id="24591324"/>
<feature type="compositionally biased region" description="Polar residues" evidence="1">
    <location>
        <begin position="106"/>
        <end position="117"/>
    </location>
</feature>
<dbReference type="Proteomes" id="UP000471633">
    <property type="component" value="Unassembled WGS sequence"/>
</dbReference>
<reference evidence="2" key="2">
    <citation type="journal article" date="2019" name="Gigascience">
        <title>High-quality Schistosoma haematobium genome achieved by single-molecule and long-range sequencing.</title>
        <authorList>
            <person name="Stroehlein A.J."/>
            <person name="Korhonen P.K."/>
            <person name="Chong T.M."/>
            <person name="Lim Y.L."/>
            <person name="Chan K.G."/>
            <person name="Webster B."/>
            <person name="Rollinson D."/>
            <person name="Brindley P.J."/>
            <person name="Gasser R.B."/>
            <person name="Young N.D."/>
        </authorList>
    </citation>
    <scope>NUCLEOTIDE SEQUENCE</scope>
</reference>
<feature type="compositionally biased region" description="Polar residues" evidence="1">
    <location>
        <begin position="223"/>
        <end position="244"/>
    </location>
</feature>
<evidence type="ECO:0000313" key="3">
    <source>
        <dbReference type="EMBL" id="KGB35480.1"/>
    </source>
</evidence>
<proteinExistence type="predicted"/>
<reference evidence="2" key="3">
    <citation type="submission" date="2021-06" db="EMBL/GenBank/DDBJ databases">
        <title>Chromosome-level genome assembly for S. haematobium.</title>
        <authorList>
            <person name="Stroehlein A.J."/>
        </authorList>
    </citation>
    <scope>NUCLEOTIDE SEQUENCE</scope>
</reference>
<dbReference type="EMBL" id="AMPZ03000001">
    <property type="protein sequence ID" value="KAH9596420.1"/>
    <property type="molecule type" value="Genomic_DNA"/>
</dbReference>
<gene>
    <name evidence="2" type="ORF">MS3_00002100</name>
    <name evidence="3" type="ORF">MS3_03735</name>
</gene>
<evidence type="ECO:0000313" key="2">
    <source>
        <dbReference type="EMBL" id="KAH9596420.1"/>
    </source>
</evidence>
<protein>
    <submittedName>
        <fullName evidence="3">Uncharacterized protein</fullName>
    </submittedName>
</protein>
<reference evidence="3" key="1">
    <citation type="journal article" date="2012" name="Nat. Genet.">
        <title>Whole-genome sequence of Schistosoma haematobium.</title>
        <authorList>
            <person name="Young N.D."/>
            <person name="Jex A.R."/>
            <person name="Li B."/>
            <person name="Liu S."/>
            <person name="Yang L."/>
            <person name="Xiong Z."/>
            <person name="Li Y."/>
            <person name="Cantacessi C."/>
            <person name="Hall R.S."/>
            <person name="Xu X."/>
            <person name="Chen F."/>
            <person name="Wu X."/>
            <person name="Zerlotini A."/>
            <person name="Oliveira G."/>
            <person name="Hofmann A."/>
            <person name="Zhang G."/>
            <person name="Fang X."/>
            <person name="Kang Y."/>
            <person name="Campbell B.E."/>
            <person name="Loukas A."/>
            <person name="Ranganathan S."/>
            <person name="Rollinson D."/>
            <person name="Rinaldi G."/>
            <person name="Brindley P.J."/>
            <person name="Yang H."/>
            <person name="Wang J."/>
            <person name="Wang J."/>
            <person name="Gasser R.B."/>
        </authorList>
    </citation>
    <scope>NUCLEOTIDE SEQUENCE [LARGE SCALE GENOMIC DNA]</scope>
</reference>
<dbReference type="GeneID" id="24591324"/>